<feature type="active site" description="Nucleophile; cysteine thiosulfonate intermediate" evidence="4">
    <location>
        <position position="239"/>
    </location>
</feature>
<keyword evidence="2 4" id="KW-0560">Oxidoreductase</keyword>
<comment type="cofactor">
    <cofactor evidence="4">
        <name>[4Fe-4S] cluster</name>
        <dbReference type="ChEBI" id="CHEBI:49883"/>
    </cofactor>
    <text evidence="4">Binds 1 [4Fe-4S] cluster per subunit.</text>
</comment>
<keyword evidence="4" id="KW-0479">Metal-binding</keyword>
<sequence length="252" mass="27697">MDAATVTSPRLTDLRARYQGLSGQALLEVMIRHEFAGKIAVVSSFGAESAVLLHMVAEIDPTTPVIFLNTGKLFGETLRYRDRLQERLGLTDIRAAGPHPADLMARDPNGTLWNADPDACCFVRKVLPLERALKGFEASITGRKRFQTSARTGMDPIEEEAVRGTGEPGSATGTRFKLNPLAYWGQEELERYTDANRLPRHPLVKDGYLSIGCMPCTERVPEGGSYRDGRWVGRDKDECGIHLPLNTGGDGI</sequence>
<dbReference type="GO" id="GO:0019379">
    <property type="term" value="P:sulfate assimilation, phosphoadenylyl sulfate reduction by phosphoadenylyl-sulfate reductase (thioredoxin)"/>
    <property type="evidence" value="ECO:0007669"/>
    <property type="project" value="UniProtKB-UniRule"/>
</dbReference>
<evidence type="ECO:0000256" key="2">
    <source>
        <dbReference type="ARBA" id="ARBA00023002"/>
    </source>
</evidence>
<proteinExistence type="inferred from homology"/>
<evidence type="ECO:0000256" key="3">
    <source>
        <dbReference type="ARBA" id="ARBA00024327"/>
    </source>
</evidence>
<dbReference type="GO" id="GO:0005737">
    <property type="term" value="C:cytoplasm"/>
    <property type="evidence" value="ECO:0007669"/>
    <property type="project" value="UniProtKB-SubCell"/>
</dbReference>
<feature type="domain" description="Phosphoadenosine phosphosulphate reductase" evidence="5">
    <location>
        <begin position="39"/>
        <end position="218"/>
    </location>
</feature>
<dbReference type="Gene3D" id="3.40.50.620">
    <property type="entry name" value="HUPs"/>
    <property type="match status" value="1"/>
</dbReference>
<dbReference type="AlphaFoldDB" id="A0A6N6VH57"/>
<feature type="binding site" evidence="4">
    <location>
        <position position="216"/>
    </location>
    <ligand>
        <name>[4Fe-4S] cluster</name>
        <dbReference type="ChEBI" id="CHEBI:49883"/>
    </ligand>
</feature>
<evidence type="ECO:0000313" key="7">
    <source>
        <dbReference type="Proteomes" id="UP000468901"/>
    </source>
</evidence>
<comment type="pathway">
    <text evidence="3 4">Sulfur metabolism; hydrogen sulfide biosynthesis; sulfite from sulfate.</text>
</comment>
<protein>
    <recommendedName>
        <fullName evidence="4">Adenosine 5'-phosphosulfate reductase</fullName>
        <shortName evidence="4">APS reductase</shortName>
        <ecNumber evidence="4">1.8.4.10</ecNumber>
    </recommendedName>
    <alternativeName>
        <fullName evidence="4">5'-adenylylsulfate reductase</fullName>
    </alternativeName>
    <alternativeName>
        <fullName evidence="4">Thioredoxin-dependent 5'-adenylylsulfate reductase</fullName>
    </alternativeName>
</protein>
<dbReference type="GO" id="GO:0046872">
    <property type="term" value="F:metal ion binding"/>
    <property type="evidence" value="ECO:0007669"/>
    <property type="project" value="UniProtKB-KW"/>
</dbReference>
<dbReference type="GO" id="GO:0043866">
    <property type="term" value="F:adenylyl-sulfate reductase (thioredoxin) activity"/>
    <property type="evidence" value="ECO:0007669"/>
    <property type="project" value="UniProtKB-EC"/>
</dbReference>
<name>A0A6N6VH57_9HYPH</name>
<comment type="catalytic activity">
    <reaction evidence="4">
        <text>[thioredoxin]-disulfide + sulfite + AMP + 2 H(+) = adenosine 5'-phosphosulfate + [thioredoxin]-dithiol</text>
        <dbReference type="Rhea" id="RHEA:21976"/>
        <dbReference type="Rhea" id="RHEA-COMP:10698"/>
        <dbReference type="Rhea" id="RHEA-COMP:10700"/>
        <dbReference type="ChEBI" id="CHEBI:15378"/>
        <dbReference type="ChEBI" id="CHEBI:17359"/>
        <dbReference type="ChEBI" id="CHEBI:29950"/>
        <dbReference type="ChEBI" id="CHEBI:50058"/>
        <dbReference type="ChEBI" id="CHEBI:58243"/>
        <dbReference type="ChEBI" id="CHEBI:456215"/>
        <dbReference type="EC" id="1.8.4.10"/>
    </reaction>
</comment>
<organism evidence="6 7">
    <name type="scientific">Parvibaculum sedimenti</name>
    <dbReference type="NCBI Taxonomy" id="2608632"/>
    <lineage>
        <taxon>Bacteria</taxon>
        <taxon>Pseudomonadati</taxon>
        <taxon>Pseudomonadota</taxon>
        <taxon>Alphaproteobacteria</taxon>
        <taxon>Hyphomicrobiales</taxon>
        <taxon>Parvibaculaceae</taxon>
        <taxon>Parvibaculum</taxon>
    </lineage>
</organism>
<feature type="binding site" evidence="4">
    <location>
        <position position="120"/>
    </location>
    <ligand>
        <name>[4Fe-4S] cluster</name>
        <dbReference type="ChEBI" id="CHEBI:49883"/>
    </ligand>
</feature>
<dbReference type="EMBL" id="WESC01000007">
    <property type="protein sequence ID" value="KAB7740306.1"/>
    <property type="molecule type" value="Genomic_DNA"/>
</dbReference>
<feature type="binding site" evidence="4">
    <location>
        <position position="121"/>
    </location>
    <ligand>
        <name>[4Fe-4S] cluster</name>
        <dbReference type="ChEBI" id="CHEBI:49883"/>
    </ligand>
</feature>
<feature type="binding site" evidence="4">
    <location>
        <position position="213"/>
    </location>
    <ligand>
        <name>[4Fe-4S] cluster</name>
        <dbReference type="ChEBI" id="CHEBI:49883"/>
    </ligand>
</feature>
<dbReference type="SUPFAM" id="SSF52402">
    <property type="entry name" value="Adenine nucleotide alpha hydrolases-like"/>
    <property type="match status" value="1"/>
</dbReference>
<dbReference type="CDD" id="cd23945">
    <property type="entry name" value="PAPS_reductase"/>
    <property type="match status" value="1"/>
</dbReference>
<evidence type="ECO:0000313" key="6">
    <source>
        <dbReference type="EMBL" id="KAB7740306.1"/>
    </source>
</evidence>
<accession>A0A6N6VH57</accession>
<reference evidence="6 7" key="1">
    <citation type="submission" date="2019-09" db="EMBL/GenBank/DDBJ databases">
        <title>Parvibaculum sedimenti sp. nov., isolated from sediment.</title>
        <authorList>
            <person name="Wang Y."/>
        </authorList>
    </citation>
    <scope>NUCLEOTIDE SEQUENCE [LARGE SCALE GENOMIC DNA]</scope>
    <source>
        <strain evidence="6 7">HXT-9</strain>
    </source>
</reference>
<dbReference type="InterPro" id="IPR004511">
    <property type="entry name" value="PAPS/APS_Rdtase"/>
</dbReference>
<dbReference type="GO" id="GO:0051539">
    <property type="term" value="F:4 iron, 4 sulfur cluster binding"/>
    <property type="evidence" value="ECO:0007669"/>
    <property type="project" value="UniProtKB-UniRule"/>
</dbReference>
<comment type="similarity">
    <text evidence="1 4">Belongs to the PAPS reductase family. CysH subfamily.</text>
</comment>
<gene>
    <name evidence="4" type="primary">cysH</name>
    <name evidence="6" type="ORF">F2P47_09535</name>
</gene>
<dbReference type="EC" id="1.8.4.10" evidence="4"/>
<dbReference type="InterPro" id="IPR002500">
    <property type="entry name" value="PAPS_reduct_dom"/>
</dbReference>
<keyword evidence="4" id="KW-0411">Iron-sulfur</keyword>
<evidence type="ECO:0000259" key="5">
    <source>
        <dbReference type="Pfam" id="PF01507"/>
    </source>
</evidence>
<comment type="caution">
    <text evidence="6">The sequence shown here is derived from an EMBL/GenBank/DDBJ whole genome shotgun (WGS) entry which is preliminary data.</text>
</comment>
<evidence type="ECO:0000256" key="4">
    <source>
        <dbReference type="HAMAP-Rule" id="MF_00063"/>
    </source>
</evidence>
<dbReference type="Pfam" id="PF01507">
    <property type="entry name" value="PAPS_reduct"/>
    <property type="match status" value="1"/>
</dbReference>
<dbReference type="InterPro" id="IPR014729">
    <property type="entry name" value="Rossmann-like_a/b/a_fold"/>
</dbReference>
<dbReference type="PIRSF" id="PIRSF000857">
    <property type="entry name" value="PAPS_reductase"/>
    <property type="match status" value="1"/>
</dbReference>
<dbReference type="PANTHER" id="PTHR46509">
    <property type="entry name" value="PHOSPHOADENOSINE PHOSPHOSULFATE REDUCTASE"/>
    <property type="match status" value="1"/>
</dbReference>
<keyword evidence="4" id="KW-0963">Cytoplasm</keyword>
<dbReference type="Proteomes" id="UP000468901">
    <property type="component" value="Unassembled WGS sequence"/>
</dbReference>
<keyword evidence="4" id="KW-0408">Iron</keyword>
<dbReference type="GO" id="GO:0004604">
    <property type="term" value="F:phosphoadenylyl-sulfate reductase (thioredoxin) activity"/>
    <property type="evidence" value="ECO:0007669"/>
    <property type="project" value="UniProtKB-UniRule"/>
</dbReference>
<evidence type="ECO:0000256" key="1">
    <source>
        <dbReference type="ARBA" id="ARBA00009732"/>
    </source>
</evidence>
<dbReference type="PANTHER" id="PTHR46509:SF1">
    <property type="entry name" value="PHOSPHOADENOSINE PHOSPHOSULFATE REDUCTASE"/>
    <property type="match status" value="1"/>
</dbReference>
<comment type="subcellular location">
    <subcellularLocation>
        <location evidence="4">Cytoplasm</location>
    </subcellularLocation>
</comment>
<dbReference type="HAMAP" id="MF_00063">
    <property type="entry name" value="CysH"/>
    <property type="match status" value="1"/>
</dbReference>
<comment type="function">
    <text evidence="4">Catalyzes the formation of sulfite from adenosine 5'-phosphosulfate (APS) using thioredoxin as an electron donor.</text>
</comment>
<dbReference type="GO" id="GO:0070814">
    <property type="term" value="P:hydrogen sulfide biosynthetic process"/>
    <property type="evidence" value="ECO:0007669"/>
    <property type="project" value="UniProtKB-UniRule"/>
</dbReference>
<dbReference type="NCBIfam" id="NF002537">
    <property type="entry name" value="PRK02090.1"/>
    <property type="match status" value="1"/>
</dbReference>
<keyword evidence="7" id="KW-1185">Reference proteome</keyword>